<dbReference type="Pfam" id="PF01535">
    <property type="entry name" value="PPR"/>
    <property type="match status" value="2"/>
</dbReference>
<dbReference type="InterPro" id="IPR011990">
    <property type="entry name" value="TPR-like_helical_dom_sf"/>
</dbReference>
<name>A0AA39T2D8_ACESA</name>
<dbReference type="NCBIfam" id="TIGR00756">
    <property type="entry name" value="PPR"/>
    <property type="match status" value="2"/>
</dbReference>
<evidence type="ECO:0000256" key="2">
    <source>
        <dbReference type="PROSITE-ProRule" id="PRU00708"/>
    </source>
</evidence>
<evidence type="ECO:0000256" key="1">
    <source>
        <dbReference type="ARBA" id="ARBA00022737"/>
    </source>
</evidence>
<dbReference type="Proteomes" id="UP001168877">
    <property type="component" value="Unassembled WGS sequence"/>
</dbReference>
<comment type="caution">
    <text evidence="3">The sequence shown here is derived from an EMBL/GenBank/DDBJ whole genome shotgun (WGS) entry which is preliminary data.</text>
</comment>
<dbReference type="AlphaFoldDB" id="A0AA39T2D8"/>
<proteinExistence type="predicted"/>
<dbReference type="PANTHER" id="PTHR47926">
    <property type="entry name" value="PENTATRICOPEPTIDE REPEAT-CONTAINING PROTEIN"/>
    <property type="match status" value="1"/>
</dbReference>
<protein>
    <recommendedName>
        <fullName evidence="5">Pentatricopeptide repeat-containing protein</fullName>
    </recommendedName>
</protein>
<reference evidence="3" key="1">
    <citation type="journal article" date="2022" name="Plant J.">
        <title>Strategies of tolerance reflected in two North American maple genomes.</title>
        <authorList>
            <person name="McEvoy S.L."/>
            <person name="Sezen U.U."/>
            <person name="Trouern-Trend A."/>
            <person name="McMahon S.M."/>
            <person name="Schaberg P.G."/>
            <person name="Yang J."/>
            <person name="Wegrzyn J.L."/>
            <person name="Swenson N.G."/>
        </authorList>
    </citation>
    <scope>NUCLEOTIDE SEQUENCE</scope>
    <source>
        <strain evidence="3">NS2018</strain>
    </source>
</reference>
<gene>
    <name evidence="3" type="ORF">LWI29_013441</name>
</gene>
<sequence length="75" mass="8254">MNICKDVAIGTALVDMYAKSGDAESARKVFSELKTKDTMAWTSMIIGLAMHGHGEETLQTFRRMQDDASVSPDLM</sequence>
<dbReference type="InterPro" id="IPR002885">
    <property type="entry name" value="PPR_rpt"/>
</dbReference>
<feature type="repeat" description="PPR" evidence="2">
    <location>
        <begin position="37"/>
        <end position="71"/>
    </location>
</feature>
<dbReference type="GO" id="GO:0003723">
    <property type="term" value="F:RNA binding"/>
    <property type="evidence" value="ECO:0007669"/>
    <property type="project" value="InterPro"/>
</dbReference>
<organism evidence="3 4">
    <name type="scientific">Acer saccharum</name>
    <name type="common">Sugar maple</name>
    <dbReference type="NCBI Taxonomy" id="4024"/>
    <lineage>
        <taxon>Eukaryota</taxon>
        <taxon>Viridiplantae</taxon>
        <taxon>Streptophyta</taxon>
        <taxon>Embryophyta</taxon>
        <taxon>Tracheophyta</taxon>
        <taxon>Spermatophyta</taxon>
        <taxon>Magnoliopsida</taxon>
        <taxon>eudicotyledons</taxon>
        <taxon>Gunneridae</taxon>
        <taxon>Pentapetalae</taxon>
        <taxon>rosids</taxon>
        <taxon>malvids</taxon>
        <taxon>Sapindales</taxon>
        <taxon>Sapindaceae</taxon>
        <taxon>Hippocastanoideae</taxon>
        <taxon>Acereae</taxon>
        <taxon>Acer</taxon>
    </lineage>
</organism>
<dbReference type="EMBL" id="JAUESC010000003">
    <property type="protein sequence ID" value="KAK0600290.1"/>
    <property type="molecule type" value="Genomic_DNA"/>
</dbReference>
<dbReference type="PROSITE" id="PS51375">
    <property type="entry name" value="PPR"/>
    <property type="match status" value="1"/>
</dbReference>
<keyword evidence="4" id="KW-1185">Reference proteome</keyword>
<keyword evidence="1" id="KW-0677">Repeat</keyword>
<dbReference type="Gene3D" id="1.25.40.10">
    <property type="entry name" value="Tetratricopeptide repeat domain"/>
    <property type="match status" value="1"/>
</dbReference>
<dbReference type="PANTHER" id="PTHR47926:SF347">
    <property type="entry name" value="PENTATRICOPEPTIDE REPEAT-CONTAINING PROTEIN"/>
    <property type="match status" value="1"/>
</dbReference>
<dbReference type="InterPro" id="IPR046960">
    <property type="entry name" value="PPR_At4g14850-like_plant"/>
</dbReference>
<evidence type="ECO:0008006" key="5">
    <source>
        <dbReference type="Google" id="ProtNLM"/>
    </source>
</evidence>
<reference evidence="3" key="2">
    <citation type="submission" date="2023-06" db="EMBL/GenBank/DDBJ databases">
        <authorList>
            <person name="Swenson N.G."/>
            <person name="Wegrzyn J.L."/>
            <person name="Mcevoy S.L."/>
        </authorList>
    </citation>
    <scope>NUCLEOTIDE SEQUENCE</scope>
    <source>
        <strain evidence="3">NS2018</strain>
        <tissue evidence="3">Leaf</tissue>
    </source>
</reference>
<accession>A0AA39T2D8</accession>
<evidence type="ECO:0000313" key="3">
    <source>
        <dbReference type="EMBL" id="KAK0600290.1"/>
    </source>
</evidence>
<evidence type="ECO:0000313" key="4">
    <source>
        <dbReference type="Proteomes" id="UP001168877"/>
    </source>
</evidence>
<dbReference type="GO" id="GO:0009451">
    <property type="term" value="P:RNA modification"/>
    <property type="evidence" value="ECO:0007669"/>
    <property type="project" value="InterPro"/>
</dbReference>